<name>E7GCT5_9FIRM</name>
<dbReference type="PANTHER" id="PTHR30217">
    <property type="entry name" value="PEPTIDASE U32 FAMILY"/>
    <property type="match status" value="1"/>
</dbReference>
<dbReference type="Pfam" id="PF12392">
    <property type="entry name" value="DUF3656"/>
    <property type="match status" value="1"/>
</dbReference>
<dbReference type="eggNOG" id="COG0826">
    <property type="taxonomic scope" value="Bacteria"/>
</dbReference>
<protein>
    <submittedName>
        <fullName evidence="2">Peptidase</fullName>
    </submittedName>
</protein>
<dbReference type="Proteomes" id="UP000003157">
    <property type="component" value="Unassembled WGS sequence"/>
</dbReference>
<gene>
    <name evidence="2" type="ORF">HMPREF9488_02577</name>
</gene>
<dbReference type="PANTHER" id="PTHR30217:SF10">
    <property type="entry name" value="23S RRNA 5-HYDROXYCYTIDINE C2501 SYNTHASE"/>
    <property type="match status" value="1"/>
</dbReference>
<dbReference type="Pfam" id="PF01136">
    <property type="entry name" value="Peptidase_U32"/>
    <property type="match status" value="1"/>
</dbReference>
<dbReference type="RefSeq" id="WP_008789665.1">
    <property type="nucleotide sequence ID" value="NZ_AKCB01000001.1"/>
</dbReference>
<evidence type="ECO:0000259" key="1">
    <source>
        <dbReference type="Pfam" id="PF12392"/>
    </source>
</evidence>
<evidence type="ECO:0000313" key="2">
    <source>
        <dbReference type="EMBL" id="EFW04294.1"/>
    </source>
</evidence>
<comment type="caution">
    <text evidence="2">The sequence shown here is derived from an EMBL/GenBank/DDBJ whole genome shotgun (WGS) entry which is preliminary data.</text>
</comment>
<dbReference type="AlphaFoldDB" id="E7GCT5"/>
<dbReference type="InterPro" id="IPR001539">
    <property type="entry name" value="Peptidase_U32"/>
</dbReference>
<dbReference type="GeneID" id="78228160"/>
<reference evidence="2 3" key="1">
    <citation type="submission" date="2010-12" db="EMBL/GenBank/DDBJ databases">
        <title>The Genome Sequence of Coprobacillus sp. strain 29_1.</title>
        <authorList>
            <consortium name="The Broad Institute Genome Sequencing Platform"/>
            <person name="Earl A."/>
            <person name="Ward D."/>
            <person name="Feldgarden M."/>
            <person name="Gevers D."/>
            <person name="Daigneault M."/>
            <person name="Sibley C.D."/>
            <person name="White A."/>
            <person name="Strauss J."/>
            <person name="Allen-Vercoe E."/>
            <person name="Young S.K."/>
            <person name="Zeng Q."/>
            <person name="Gargeya S."/>
            <person name="Fitzgerald M."/>
            <person name="Haas B."/>
            <person name="Abouelleil A."/>
            <person name="Alvarado L."/>
            <person name="Arachchi H.M."/>
            <person name="Berlin A."/>
            <person name="Brown A."/>
            <person name="Chapman S.B."/>
            <person name="Chen Z."/>
            <person name="Dunbar C."/>
            <person name="Freedman E."/>
            <person name="Gearin G."/>
            <person name="Gellesch M."/>
            <person name="Goldberg J."/>
            <person name="Griggs A."/>
            <person name="Gujja S."/>
            <person name="Heilman E."/>
            <person name="Heiman D."/>
            <person name="Howarth C."/>
            <person name="Larson L."/>
            <person name="Lui A."/>
            <person name="MacDonald P.J.P."/>
            <person name="Mehta T."/>
            <person name="Montmayeur A."/>
            <person name="Murphy C."/>
            <person name="Neiman D."/>
            <person name="Pearson M."/>
            <person name="Priest M."/>
            <person name="Roberts A."/>
            <person name="Saif S."/>
            <person name="Shea T."/>
            <person name="Shenoy N."/>
            <person name="Sisk P."/>
            <person name="Stolte C."/>
            <person name="Sykes S."/>
            <person name="White J."/>
            <person name="Yandava C."/>
            <person name="Nusbaum C."/>
            <person name="Birren B."/>
        </authorList>
    </citation>
    <scope>NUCLEOTIDE SEQUENCE [LARGE SCALE GENOMIC DNA]</scope>
    <source>
        <strain evidence="2 3">29_1</strain>
    </source>
</reference>
<organism evidence="2 3">
    <name type="scientific">Coprobacillus cateniformis</name>
    <dbReference type="NCBI Taxonomy" id="100884"/>
    <lineage>
        <taxon>Bacteria</taxon>
        <taxon>Bacillati</taxon>
        <taxon>Bacillota</taxon>
        <taxon>Erysipelotrichia</taxon>
        <taxon>Erysipelotrichales</taxon>
        <taxon>Coprobacillaceae</taxon>
        <taxon>Coprobacillus</taxon>
    </lineage>
</organism>
<keyword evidence="3" id="KW-1185">Reference proteome</keyword>
<dbReference type="HOGENOM" id="CLU_011540_4_0_9"/>
<dbReference type="PROSITE" id="PS01276">
    <property type="entry name" value="PEPTIDASE_U32"/>
    <property type="match status" value="1"/>
</dbReference>
<dbReference type="STRING" id="100884.GCA_000269565_00230"/>
<sequence length="779" mass="90390">MKKVELLAPAGDQESLIAAIQNGADAIYLGGTLFNARAFAKNFDDEQLEWAIHYAHLRNVKIYVTVNTLYRDDEFAELIQYLDYLYHIQVDALIVQDIGLFHMIKKRYDDFEIHMSTQASIMNKAAAQYFYEQGASRIVLARENTLEEIQHICKSTSIEVEVFVHGALCVCYSGQCLMSSFIGKRSGNRGECAQPCRLQYRLSKNGKIQPKKVPFLLSPKDLMTIDSIGELIDAGVKSFKVEGRMKKPEYVASVIKAYRKAIDSHLNCQTKTFDDDIFYMKAMFNRNYTKGYIYQDQHIVEGDYPGNKGIIIGKVIGYRKKEKHVIIELDKSLKQGDSLVFEQIDKGRPINKIFINNRLVAKASAGDIAEIEFNYPVYEGNVRKTIDIDVIDTLHHTYDKDYRKQPIEMTFIAHIKQHPQLILQCQDIKVHKTADITVEEAIKTPLDRQRIQQQLSKLGQSTFIVHRINIDIDEQLSMPIKVLNEMRREAIDELTEKLSKRQIHFSVPREQSDSTIIKKNAKSQYIHILVSNLNQLEIVLNYNNIDMIYYPFQTDSLEALHLCIRKQQKFALFIPRVCKDNELEIIKQSDVYQQVENVVVNEYGAYYSCQDKKRIIGSGLNVYNSYAVNTYQEPTILSLEMSQKQIHQLNCDHQQCIVQIYGKTENMISDYCPISQYYFGYQKKNCQLCKSSQYALIDRKNETFDLMMDNQCRMHLLNCRTLFIEPNNALDIGGYFIHFTNENSEMTEFILNELFSYLYHHKKTNIREKIMTTSGYFKI</sequence>
<dbReference type="InterPro" id="IPR051454">
    <property type="entry name" value="RNA/ubiquinone_mod_enzymes"/>
</dbReference>
<evidence type="ECO:0000313" key="3">
    <source>
        <dbReference type="Proteomes" id="UP000003157"/>
    </source>
</evidence>
<dbReference type="EMBL" id="ADKX01000039">
    <property type="protein sequence ID" value="EFW04294.1"/>
    <property type="molecule type" value="Genomic_DNA"/>
</dbReference>
<feature type="domain" description="Peptidase U32 collagenase" evidence="1">
    <location>
        <begin position="384"/>
        <end position="498"/>
    </location>
</feature>
<dbReference type="InterPro" id="IPR020988">
    <property type="entry name" value="Pept_U32_collagenase"/>
</dbReference>
<accession>E7GCT5</accession>
<proteinExistence type="predicted"/>
<dbReference type="OrthoDB" id="9807498at2"/>